<dbReference type="EMBL" id="FOGO01000006">
    <property type="protein sequence ID" value="SER95993.1"/>
    <property type="molecule type" value="Genomic_DNA"/>
</dbReference>
<protein>
    <submittedName>
        <fullName evidence="2">Uncharacterized protein</fullName>
    </submittedName>
</protein>
<keyword evidence="3" id="KW-1185">Reference proteome</keyword>
<feature type="compositionally biased region" description="Low complexity" evidence="1">
    <location>
        <begin position="45"/>
        <end position="54"/>
    </location>
</feature>
<accession>A0A1H9THA0</accession>
<dbReference type="Proteomes" id="UP000182841">
    <property type="component" value="Unassembled WGS sequence"/>
</dbReference>
<gene>
    <name evidence="2" type="ORF">SAMN05421870_106103</name>
</gene>
<organism evidence="2 3">
    <name type="scientific">Streptomyces qinglanensis</name>
    <dbReference type="NCBI Taxonomy" id="943816"/>
    <lineage>
        <taxon>Bacteria</taxon>
        <taxon>Bacillati</taxon>
        <taxon>Actinomycetota</taxon>
        <taxon>Actinomycetes</taxon>
        <taxon>Kitasatosporales</taxon>
        <taxon>Streptomycetaceae</taxon>
        <taxon>Streptomyces</taxon>
    </lineage>
</organism>
<proteinExistence type="predicted"/>
<evidence type="ECO:0000313" key="3">
    <source>
        <dbReference type="Proteomes" id="UP000182841"/>
    </source>
</evidence>
<dbReference type="OrthoDB" id="9969527at2"/>
<dbReference type="RefSeq" id="WP_075000750.1">
    <property type="nucleotide sequence ID" value="NZ_FOGO01000006.1"/>
</dbReference>
<name>A0A1H9THA0_9ACTN</name>
<dbReference type="AlphaFoldDB" id="A0A1H9THA0"/>
<feature type="compositionally biased region" description="Basic and acidic residues" evidence="1">
    <location>
        <begin position="62"/>
        <end position="71"/>
    </location>
</feature>
<evidence type="ECO:0000313" key="2">
    <source>
        <dbReference type="EMBL" id="SER95993.1"/>
    </source>
</evidence>
<sequence>MPLHRFHLARILHGLVADIKEYLDDAIDAFDMVEGAGRSAVFPDTAAGTPGPAAEDSASATRGEHRSAAETEALRAELDRLRQELDTLAVKVSPPAS</sequence>
<evidence type="ECO:0000256" key="1">
    <source>
        <dbReference type="SAM" id="MobiDB-lite"/>
    </source>
</evidence>
<feature type="region of interest" description="Disordered" evidence="1">
    <location>
        <begin position="42"/>
        <end position="71"/>
    </location>
</feature>
<reference evidence="3" key="1">
    <citation type="submission" date="2016-10" db="EMBL/GenBank/DDBJ databases">
        <authorList>
            <person name="Varghese N."/>
            <person name="Submissions S."/>
        </authorList>
    </citation>
    <scope>NUCLEOTIDE SEQUENCE [LARGE SCALE GENOMIC DNA]</scope>
    <source>
        <strain evidence="3">CGMCC 4.6825</strain>
    </source>
</reference>